<comment type="caution">
    <text evidence="1">The sequence shown here is derived from an EMBL/GenBank/DDBJ whole genome shotgun (WGS) entry which is preliminary data.</text>
</comment>
<dbReference type="EMBL" id="JAWDGP010000492">
    <property type="protein sequence ID" value="KAK3800182.1"/>
    <property type="molecule type" value="Genomic_DNA"/>
</dbReference>
<gene>
    <name evidence="1" type="ORF">RRG08_016289</name>
</gene>
<evidence type="ECO:0000313" key="2">
    <source>
        <dbReference type="Proteomes" id="UP001283361"/>
    </source>
</evidence>
<proteinExistence type="predicted"/>
<dbReference type="Proteomes" id="UP001283361">
    <property type="component" value="Unassembled WGS sequence"/>
</dbReference>
<sequence length="172" mass="19074">MRAGYGDTNLPTPPMSITDNGYSQVYQHGTIECRSAQNAQGIKPSPNSTSSLEYNSLHLTPPLVQELFTLAQAVCAWSQNCYTRSLLSRQAQQLKVGGTQNAHAMYETMDGTIDLSQCKQPQRLIGVIKLIWQFYRGTQPTLRWLVGKNSRRNGPEPPLPVLPVLELGTEPC</sequence>
<dbReference type="AlphaFoldDB" id="A0AAE1B5Z7"/>
<organism evidence="1 2">
    <name type="scientific">Elysia crispata</name>
    <name type="common">lettuce slug</name>
    <dbReference type="NCBI Taxonomy" id="231223"/>
    <lineage>
        <taxon>Eukaryota</taxon>
        <taxon>Metazoa</taxon>
        <taxon>Spiralia</taxon>
        <taxon>Lophotrochozoa</taxon>
        <taxon>Mollusca</taxon>
        <taxon>Gastropoda</taxon>
        <taxon>Heterobranchia</taxon>
        <taxon>Euthyneura</taxon>
        <taxon>Panpulmonata</taxon>
        <taxon>Sacoglossa</taxon>
        <taxon>Placobranchoidea</taxon>
        <taxon>Plakobranchidae</taxon>
        <taxon>Elysia</taxon>
    </lineage>
</organism>
<reference evidence="1" key="1">
    <citation type="journal article" date="2023" name="G3 (Bethesda)">
        <title>A reference genome for the long-term kleptoplast-retaining sea slug Elysia crispata morphotype clarki.</title>
        <authorList>
            <person name="Eastman K.E."/>
            <person name="Pendleton A.L."/>
            <person name="Shaikh M.A."/>
            <person name="Suttiyut T."/>
            <person name="Ogas R."/>
            <person name="Tomko P."/>
            <person name="Gavelis G."/>
            <person name="Widhalm J.R."/>
            <person name="Wisecaver J.H."/>
        </authorList>
    </citation>
    <scope>NUCLEOTIDE SEQUENCE</scope>
    <source>
        <strain evidence="1">ECLA1</strain>
    </source>
</reference>
<protein>
    <submittedName>
        <fullName evidence="1">Uncharacterized protein</fullName>
    </submittedName>
</protein>
<accession>A0AAE1B5Z7</accession>
<name>A0AAE1B5Z7_9GAST</name>
<keyword evidence="2" id="KW-1185">Reference proteome</keyword>
<evidence type="ECO:0000313" key="1">
    <source>
        <dbReference type="EMBL" id="KAK3800182.1"/>
    </source>
</evidence>